<dbReference type="OrthoDB" id="1412480at2"/>
<keyword evidence="3" id="KW-1185">Reference proteome</keyword>
<organism evidence="2 3">
    <name type="scientific">Spirosoma fluviale</name>
    <dbReference type="NCBI Taxonomy" id="1597977"/>
    <lineage>
        <taxon>Bacteria</taxon>
        <taxon>Pseudomonadati</taxon>
        <taxon>Bacteroidota</taxon>
        <taxon>Cytophagia</taxon>
        <taxon>Cytophagales</taxon>
        <taxon>Cytophagaceae</taxon>
        <taxon>Spirosoma</taxon>
    </lineage>
</organism>
<protein>
    <submittedName>
        <fullName evidence="2">Uncharacterized protein</fullName>
    </submittedName>
</protein>
<dbReference type="AlphaFoldDB" id="A0A286FDS5"/>
<gene>
    <name evidence="2" type="ORF">SAMN06269250_1630</name>
</gene>
<evidence type="ECO:0000313" key="3">
    <source>
        <dbReference type="Proteomes" id="UP000219452"/>
    </source>
</evidence>
<keyword evidence="1" id="KW-0812">Transmembrane</keyword>
<keyword evidence="1" id="KW-0472">Membrane</keyword>
<accession>A0A286FDS5</accession>
<feature type="transmembrane region" description="Helical" evidence="1">
    <location>
        <begin position="12"/>
        <end position="32"/>
    </location>
</feature>
<evidence type="ECO:0000256" key="1">
    <source>
        <dbReference type="SAM" id="Phobius"/>
    </source>
</evidence>
<name>A0A286FDS5_9BACT</name>
<proteinExistence type="predicted"/>
<reference evidence="3" key="1">
    <citation type="submission" date="2017-09" db="EMBL/GenBank/DDBJ databases">
        <authorList>
            <person name="Varghese N."/>
            <person name="Submissions S."/>
        </authorList>
    </citation>
    <scope>NUCLEOTIDE SEQUENCE [LARGE SCALE GENOMIC DNA]</scope>
    <source>
        <strain evidence="3">DSM 29961</strain>
    </source>
</reference>
<evidence type="ECO:0000313" key="2">
    <source>
        <dbReference type="EMBL" id="SOD80974.1"/>
    </source>
</evidence>
<dbReference type="Proteomes" id="UP000219452">
    <property type="component" value="Unassembled WGS sequence"/>
</dbReference>
<dbReference type="EMBL" id="OCNH01000001">
    <property type="protein sequence ID" value="SOD80974.1"/>
    <property type="molecule type" value="Genomic_DNA"/>
</dbReference>
<feature type="transmembrane region" description="Helical" evidence="1">
    <location>
        <begin position="52"/>
        <end position="70"/>
    </location>
</feature>
<dbReference type="RefSeq" id="WP_097125249.1">
    <property type="nucleotide sequence ID" value="NZ_OCNH01000001.1"/>
</dbReference>
<sequence>MNTKRISLLAKLNYSETLINTVAGAGFALIVISIVPNIEIASVKLGGNFENSWILSLLGIVLSLLAFPFFKEKTEETLIQVFSESRLIQQEFKNIYSSIDREAIFWAGNFYISVKEHKNILLDKLRNGANIKYLIFNPDSFRRDIVLEDFNDTTREFLIDCETTIKALKELKEEWNMIKSSKNAITSGSLEIRLYNYIPRVRAYIIDPNDVKKYSYFVHFLYKHNSSDLPAFKIKNSNSEVIKKYMHSFSSIWECNTTVPIDSYTLKLIR</sequence>
<keyword evidence="1" id="KW-1133">Transmembrane helix</keyword>